<comment type="caution">
    <text evidence="7">The sequence shown here is derived from an EMBL/GenBank/DDBJ whole genome shotgun (WGS) entry which is preliminary data.</text>
</comment>
<feature type="domain" description="Carbohydrate kinase PfkB" evidence="6">
    <location>
        <begin position="19"/>
        <end position="312"/>
    </location>
</feature>
<dbReference type="PANTHER" id="PTHR43085">
    <property type="entry name" value="HEXOKINASE FAMILY MEMBER"/>
    <property type="match status" value="1"/>
</dbReference>
<organism evidence="7 8">
    <name type="scientific">Microbacterium thalli</name>
    <dbReference type="NCBI Taxonomy" id="3027921"/>
    <lineage>
        <taxon>Bacteria</taxon>
        <taxon>Bacillati</taxon>
        <taxon>Actinomycetota</taxon>
        <taxon>Actinomycetes</taxon>
        <taxon>Micrococcales</taxon>
        <taxon>Microbacteriaceae</taxon>
        <taxon>Microbacterium</taxon>
    </lineage>
</organism>
<dbReference type="Proteomes" id="UP001218170">
    <property type="component" value="Unassembled WGS sequence"/>
</dbReference>
<dbReference type="CDD" id="cd01166">
    <property type="entry name" value="KdgK"/>
    <property type="match status" value="1"/>
</dbReference>
<keyword evidence="3" id="KW-0547">Nucleotide-binding</keyword>
<keyword evidence="4 7" id="KW-0418">Kinase</keyword>
<keyword evidence="5" id="KW-0067">ATP-binding</keyword>
<evidence type="ECO:0000256" key="2">
    <source>
        <dbReference type="ARBA" id="ARBA00022679"/>
    </source>
</evidence>
<keyword evidence="2" id="KW-0808">Transferase</keyword>
<sequence length="329" mass="33361">MSVLAERGAVDRAAAGHAVVTLGETMALARATEAGSLRHVGSLALGVGGAESNVAIALRRLGVAAGWAGRVGDDPLGQRVVRELRAEGVDVLATVDPAAATGLMLKERPTAATTAVYYYRAGSAGSRLHPDDMPPGWIEDAALLHVTGITALISPTARDAVHAAIQRARAAGVPVSFDINYRSALAPPPVAAPVLRELAEAADLVFGGEDELELIGGTDADAAATALLAGGVAEVIVKRGAAGATARVGADTVDAPGFRIDPVDTVGAGDAFVAGYLSSRLAGDDPATALHRGNTCGAIACLTPGDWEAAPTLREIERFHRAGGDPVQR</sequence>
<accession>A0ABT5SHT8</accession>
<evidence type="ECO:0000256" key="4">
    <source>
        <dbReference type="ARBA" id="ARBA00022777"/>
    </source>
</evidence>
<evidence type="ECO:0000259" key="6">
    <source>
        <dbReference type="Pfam" id="PF00294"/>
    </source>
</evidence>
<dbReference type="InterPro" id="IPR050306">
    <property type="entry name" value="PfkB_Carbo_kinase"/>
</dbReference>
<comment type="similarity">
    <text evidence="1">Belongs to the carbohydrate kinase PfkB family.</text>
</comment>
<dbReference type="GO" id="GO:0016301">
    <property type="term" value="F:kinase activity"/>
    <property type="evidence" value="ECO:0007669"/>
    <property type="project" value="UniProtKB-KW"/>
</dbReference>
<evidence type="ECO:0000256" key="1">
    <source>
        <dbReference type="ARBA" id="ARBA00010688"/>
    </source>
</evidence>
<dbReference type="Gene3D" id="3.40.1190.20">
    <property type="match status" value="1"/>
</dbReference>
<protein>
    <submittedName>
        <fullName evidence="7">Sugar kinase</fullName>
    </submittedName>
</protein>
<dbReference type="EMBL" id="JAQZCI010000001">
    <property type="protein sequence ID" value="MDD7961428.1"/>
    <property type="molecule type" value="Genomic_DNA"/>
</dbReference>
<gene>
    <name evidence="7" type="ORF">PUW80_03580</name>
</gene>
<evidence type="ECO:0000256" key="5">
    <source>
        <dbReference type="ARBA" id="ARBA00022840"/>
    </source>
</evidence>
<dbReference type="SUPFAM" id="SSF53613">
    <property type="entry name" value="Ribokinase-like"/>
    <property type="match status" value="1"/>
</dbReference>
<evidence type="ECO:0000313" key="8">
    <source>
        <dbReference type="Proteomes" id="UP001218170"/>
    </source>
</evidence>
<dbReference type="InterPro" id="IPR011611">
    <property type="entry name" value="PfkB_dom"/>
</dbReference>
<dbReference type="Pfam" id="PF00294">
    <property type="entry name" value="PfkB"/>
    <property type="match status" value="1"/>
</dbReference>
<name>A0ABT5SHT8_9MICO</name>
<evidence type="ECO:0000256" key="3">
    <source>
        <dbReference type="ARBA" id="ARBA00022741"/>
    </source>
</evidence>
<dbReference type="InterPro" id="IPR029056">
    <property type="entry name" value="Ribokinase-like"/>
</dbReference>
<dbReference type="InterPro" id="IPR002173">
    <property type="entry name" value="Carboh/pur_kinase_PfkB_CS"/>
</dbReference>
<evidence type="ECO:0000313" key="7">
    <source>
        <dbReference type="EMBL" id="MDD7961428.1"/>
    </source>
</evidence>
<proteinExistence type="inferred from homology"/>
<dbReference type="RefSeq" id="WP_274263927.1">
    <property type="nucleotide sequence ID" value="NZ_JAQZCI010000001.1"/>
</dbReference>
<keyword evidence="8" id="KW-1185">Reference proteome</keyword>
<dbReference type="PROSITE" id="PS00584">
    <property type="entry name" value="PFKB_KINASES_2"/>
    <property type="match status" value="1"/>
</dbReference>
<reference evidence="7 8" key="1">
    <citation type="submission" date="2023-02" db="EMBL/GenBank/DDBJ databases">
        <title>Study of novel species of the Microbacterium genus.</title>
        <authorList>
            <person name="Arroyo-Herrera I."/>
            <person name="Roman-Ponce B."/>
            <person name="Vasquez-Murrieta M.S."/>
        </authorList>
    </citation>
    <scope>NUCLEOTIDE SEQUENCE [LARGE SCALE GENOMIC DNA]</scope>
    <source>
        <strain evidence="7 8">NE1TT3</strain>
    </source>
</reference>
<dbReference type="PANTHER" id="PTHR43085:SF1">
    <property type="entry name" value="PSEUDOURIDINE KINASE-RELATED"/>
    <property type="match status" value="1"/>
</dbReference>